<name>A0A2D3VGH7_9PEZI</name>
<organism evidence="2 3">
    <name type="scientific">Ramularia collo-cygni</name>
    <dbReference type="NCBI Taxonomy" id="112498"/>
    <lineage>
        <taxon>Eukaryota</taxon>
        <taxon>Fungi</taxon>
        <taxon>Dikarya</taxon>
        <taxon>Ascomycota</taxon>
        <taxon>Pezizomycotina</taxon>
        <taxon>Dothideomycetes</taxon>
        <taxon>Dothideomycetidae</taxon>
        <taxon>Mycosphaerellales</taxon>
        <taxon>Mycosphaerellaceae</taxon>
        <taxon>Ramularia</taxon>
    </lineage>
</organism>
<dbReference type="EMBL" id="FJUY01000020">
    <property type="protein sequence ID" value="CZT24332.1"/>
    <property type="molecule type" value="Genomic_DNA"/>
</dbReference>
<dbReference type="GeneID" id="35605106"/>
<accession>A0A2D3VGH7</accession>
<dbReference type="AlphaFoldDB" id="A0A2D3VGH7"/>
<dbReference type="RefSeq" id="XP_023631056.1">
    <property type="nucleotide sequence ID" value="XM_023775288.1"/>
</dbReference>
<evidence type="ECO:0000256" key="1">
    <source>
        <dbReference type="SAM" id="MobiDB-lite"/>
    </source>
</evidence>
<keyword evidence="3" id="KW-1185">Reference proteome</keyword>
<sequence>MPPGRLVGLLVDLKDSRPITISSIRALSSSGHPIDRNGAYKKRKIEPTIEVKPGTSFTLAQLKEWEMVSKANKKKAARQAAEKADKKKADKKKASHKAAVKADRKRGPRETVVVTCYRRPPQPPTMVNRYLLHGFEKEWKLLQEAAWAEEPPQRGGKTWDTVEDWTRKVCDALELWADDA</sequence>
<evidence type="ECO:0000313" key="3">
    <source>
        <dbReference type="Proteomes" id="UP000225277"/>
    </source>
</evidence>
<protein>
    <submittedName>
        <fullName evidence="2">Uncharacterized protein</fullName>
    </submittedName>
</protein>
<dbReference type="Proteomes" id="UP000225277">
    <property type="component" value="Unassembled WGS sequence"/>
</dbReference>
<proteinExistence type="predicted"/>
<reference evidence="2 3" key="1">
    <citation type="submission" date="2016-03" db="EMBL/GenBank/DDBJ databases">
        <authorList>
            <person name="Ploux O."/>
        </authorList>
    </citation>
    <scope>NUCLEOTIDE SEQUENCE [LARGE SCALE GENOMIC DNA]</scope>
    <source>
        <strain evidence="2 3">URUG2</strain>
    </source>
</reference>
<evidence type="ECO:0000313" key="2">
    <source>
        <dbReference type="EMBL" id="CZT24332.1"/>
    </source>
</evidence>
<feature type="compositionally biased region" description="Basic residues" evidence="1">
    <location>
        <begin position="89"/>
        <end position="107"/>
    </location>
</feature>
<gene>
    <name evidence="2" type="ORF">RCC_10055</name>
</gene>
<feature type="region of interest" description="Disordered" evidence="1">
    <location>
        <begin position="71"/>
        <end position="107"/>
    </location>
</feature>